<dbReference type="InterPro" id="IPR007492">
    <property type="entry name" value="LytTR_DNA-bd_dom"/>
</dbReference>
<dbReference type="PANTHER" id="PTHR37299">
    <property type="entry name" value="TRANSCRIPTIONAL REGULATOR-RELATED"/>
    <property type="match status" value="1"/>
</dbReference>
<keyword evidence="5" id="KW-1185">Reference proteome</keyword>
<dbReference type="Gene3D" id="3.40.50.2300">
    <property type="match status" value="1"/>
</dbReference>
<accession>A0ABQ5MLN2</accession>
<reference evidence="4" key="1">
    <citation type="submission" date="2022-07" db="EMBL/GenBank/DDBJ databases">
        <title>Taxonomy of Novel Oxalotrophic and Methylotrophic Bacteria.</title>
        <authorList>
            <person name="Sahin N."/>
            <person name="Tani A."/>
        </authorList>
    </citation>
    <scope>NUCLEOTIDE SEQUENCE</scope>
    <source>
        <strain evidence="4">Y10</strain>
    </source>
</reference>
<dbReference type="Gene3D" id="2.40.50.1020">
    <property type="entry name" value="LytTr DNA-binding domain"/>
    <property type="match status" value="1"/>
</dbReference>
<proteinExistence type="predicted"/>
<dbReference type="Pfam" id="PF04397">
    <property type="entry name" value="LytTR"/>
    <property type="match status" value="1"/>
</dbReference>
<feature type="domain" description="HTH LytTR-type" evidence="3">
    <location>
        <begin position="152"/>
        <end position="259"/>
    </location>
</feature>
<comment type="caution">
    <text evidence="4">The sequence shown here is derived from an EMBL/GenBank/DDBJ whole genome shotgun (WGS) entry which is preliminary data.</text>
</comment>
<keyword evidence="1" id="KW-0597">Phosphoprotein</keyword>
<name>A0ABQ5MLN2_9FLAO</name>
<dbReference type="SUPFAM" id="SSF52172">
    <property type="entry name" value="CheY-like"/>
    <property type="match status" value="1"/>
</dbReference>
<dbReference type="SMART" id="SM00850">
    <property type="entry name" value="LytTR"/>
    <property type="match status" value="1"/>
</dbReference>
<sequence length="259" mass="29669">MKLKVVIIEDEPANVRNLEYLLKDISVDISIMHVLGSVKDAINWLPNNLEAIDLLFMDIRLTDGISFEILKKVEVSKPIIFATAYEEYALEAFNTHGIAYILKPYDKADIESALAKFASLTTASITNEFLSQDVLKQVLSQLQPEQSYKKSFLVHYQNKLVPVATDSIVWFYSKNEIVKACTKTGKQYVIEDTLEHIYTLLQPTDFFRANRQFILHRDSIDSIDFYFNGRLLVKTTPTTEEQIIISKAKASIFKSWLDS</sequence>
<evidence type="ECO:0000313" key="5">
    <source>
        <dbReference type="Proteomes" id="UP001143543"/>
    </source>
</evidence>
<evidence type="ECO:0000313" key="4">
    <source>
        <dbReference type="EMBL" id="GLB50284.1"/>
    </source>
</evidence>
<dbReference type="PROSITE" id="PS50110">
    <property type="entry name" value="RESPONSE_REGULATORY"/>
    <property type="match status" value="1"/>
</dbReference>
<dbReference type="EMBL" id="BRVO01000003">
    <property type="protein sequence ID" value="GLB50284.1"/>
    <property type="molecule type" value="Genomic_DNA"/>
</dbReference>
<dbReference type="PANTHER" id="PTHR37299:SF1">
    <property type="entry name" value="STAGE 0 SPORULATION PROTEIN A HOMOLOG"/>
    <property type="match status" value="1"/>
</dbReference>
<dbReference type="SMART" id="SM00448">
    <property type="entry name" value="REC"/>
    <property type="match status" value="1"/>
</dbReference>
<protein>
    <submittedName>
        <fullName evidence="4">DNA-binding response regulator</fullName>
    </submittedName>
</protein>
<dbReference type="RefSeq" id="WP_281765912.1">
    <property type="nucleotide sequence ID" value="NZ_BRVO01000003.1"/>
</dbReference>
<dbReference type="InterPro" id="IPR001789">
    <property type="entry name" value="Sig_transdc_resp-reg_receiver"/>
</dbReference>
<dbReference type="Pfam" id="PF00072">
    <property type="entry name" value="Response_reg"/>
    <property type="match status" value="1"/>
</dbReference>
<dbReference type="InterPro" id="IPR011006">
    <property type="entry name" value="CheY-like_superfamily"/>
</dbReference>
<dbReference type="Proteomes" id="UP001143543">
    <property type="component" value="Unassembled WGS sequence"/>
</dbReference>
<gene>
    <name evidence="4" type="ORF">Y10_26520</name>
</gene>
<evidence type="ECO:0000256" key="1">
    <source>
        <dbReference type="PROSITE-ProRule" id="PRU00169"/>
    </source>
</evidence>
<dbReference type="GO" id="GO:0003677">
    <property type="term" value="F:DNA binding"/>
    <property type="evidence" value="ECO:0007669"/>
    <property type="project" value="UniProtKB-KW"/>
</dbReference>
<evidence type="ECO:0000259" key="3">
    <source>
        <dbReference type="PROSITE" id="PS50930"/>
    </source>
</evidence>
<feature type="domain" description="Response regulatory" evidence="2">
    <location>
        <begin position="4"/>
        <end position="118"/>
    </location>
</feature>
<feature type="modified residue" description="4-aspartylphosphate" evidence="1">
    <location>
        <position position="58"/>
    </location>
</feature>
<evidence type="ECO:0000259" key="2">
    <source>
        <dbReference type="PROSITE" id="PS50110"/>
    </source>
</evidence>
<organism evidence="4 5">
    <name type="scientific">Neptunitalea lumnitzerae</name>
    <dbReference type="NCBI Taxonomy" id="2965509"/>
    <lineage>
        <taxon>Bacteria</taxon>
        <taxon>Pseudomonadati</taxon>
        <taxon>Bacteroidota</taxon>
        <taxon>Flavobacteriia</taxon>
        <taxon>Flavobacteriales</taxon>
        <taxon>Flavobacteriaceae</taxon>
        <taxon>Neptunitalea</taxon>
    </lineage>
</organism>
<dbReference type="InterPro" id="IPR046947">
    <property type="entry name" value="LytR-like"/>
</dbReference>
<dbReference type="PROSITE" id="PS50930">
    <property type="entry name" value="HTH_LYTTR"/>
    <property type="match status" value="1"/>
</dbReference>
<keyword evidence="4" id="KW-0238">DNA-binding</keyword>